<evidence type="ECO:0000259" key="8">
    <source>
        <dbReference type="Pfam" id="PF00082"/>
    </source>
</evidence>
<evidence type="ECO:0000256" key="6">
    <source>
        <dbReference type="RuleBase" id="RU003355"/>
    </source>
</evidence>
<comment type="caution">
    <text evidence="10">The sequence shown here is derived from an EMBL/GenBank/DDBJ whole genome shotgun (WGS) entry which is preliminary data.</text>
</comment>
<evidence type="ECO:0000313" key="10">
    <source>
        <dbReference type="EMBL" id="MDW5594592.1"/>
    </source>
</evidence>
<gene>
    <name evidence="10" type="ORF">R7226_09605</name>
</gene>
<feature type="domain" description="Peptidase S8/S53" evidence="8">
    <location>
        <begin position="159"/>
        <end position="348"/>
    </location>
</feature>
<dbReference type="PROSITE" id="PS00136">
    <property type="entry name" value="SUBTILASE_ASP"/>
    <property type="match status" value="1"/>
</dbReference>
<evidence type="ECO:0000256" key="3">
    <source>
        <dbReference type="ARBA" id="ARBA00022801"/>
    </source>
</evidence>
<feature type="active site" description="Charge relay system" evidence="5">
    <location>
        <position position="519"/>
    </location>
</feature>
<keyword evidence="7" id="KW-0732">Signal</keyword>
<feature type="chain" id="PRO_5045294998" evidence="7">
    <location>
        <begin position="28"/>
        <end position="722"/>
    </location>
</feature>
<keyword evidence="3 5" id="KW-0378">Hydrolase</keyword>
<proteinExistence type="inferred from homology"/>
<accession>A0ABU4HPG1</accession>
<dbReference type="PROSITE" id="PS51892">
    <property type="entry name" value="SUBTILASE"/>
    <property type="match status" value="1"/>
</dbReference>
<dbReference type="Pfam" id="PF00082">
    <property type="entry name" value="Peptidase_S8"/>
    <property type="match status" value="2"/>
</dbReference>
<comment type="similarity">
    <text evidence="1 5 6">Belongs to the peptidase S8 family.</text>
</comment>
<dbReference type="PROSITE" id="PS00137">
    <property type="entry name" value="SUBTILASE_HIS"/>
    <property type="match status" value="1"/>
</dbReference>
<dbReference type="InterPro" id="IPR000209">
    <property type="entry name" value="Peptidase_S8/S53_dom"/>
</dbReference>
<evidence type="ECO:0000256" key="4">
    <source>
        <dbReference type="ARBA" id="ARBA00022825"/>
    </source>
</evidence>
<name>A0ABU4HPG1_9ACTN</name>
<organism evidence="10 11">
    <name type="scientific">Conexibacter stalactiti</name>
    <dbReference type="NCBI Taxonomy" id="1940611"/>
    <lineage>
        <taxon>Bacteria</taxon>
        <taxon>Bacillati</taxon>
        <taxon>Actinomycetota</taxon>
        <taxon>Thermoleophilia</taxon>
        <taxon>Solirubrobacterales</taxon>
        <taxon>Conexibacteraceae</taxon>
        <taxon>Conexibacter</taxon>
    </lineage>
</organism>
<evidence type="ECO:0000256" key="1">
    <source>
        <dbReference type="ARBA" id="ARBA00011073"/>
    </source>
</evidence>
<dbReference type="InterPro" id="IPR050131">
    <property type="entry name" value="Peptidase_S8_subtilisin-like"/>
</dbReference>
<evidence type="ECO:0000259" key="9">
    <source>
        <dbReference type="Pfam" id="PF22148"/>
    </source>
</evidence>
<keyword evidence="4 5" id="KW-0720">Serine protease</keyword>
<evidence type="ECO:0000313" key="11">
    <source>
        <dbReference type="Proteomes" id="UP001284601"/>
    </source>
</evidence>
<dbReference type="SUPFAM" id="SSF52743">
    <property type="entry name" value="Subtilisin-like"/>
    <property type="match status" value="1"/>
</dbReference>
<dbReference type="InterPro" id="IPR054399">
    <property type="entry name" value="Fervidolysin-like_N_prodom"/>
</dbReference>
<dbReference type="Proteomes" id="UP001284601">
    <property type="component" value="Unassembled WGS sequence"/>
</dbReference>
<dbReference type="PROSITE" id="PS00138">
    <property type="entry name" value="SUBTILASE_SER"/>
    <property type="match status" value="1"/>
</dbReference>
<dbReference type="InterPro" id="IPR022398">
    <property type="entry name" value="Peptidase_S8_His-AS"/>
</dbReference>
<evidence type="ECO:0000256" key="5">
    <source>
        <dbReference type="PROSITE-ProRule" id="PRU01240"/>
    </source>
</evidence>
<feature type="active site" description="Charge relay system" evidence="5">
    <location>
        <position position="166"/>
    </location>
</feature>
<protein>
    <submittedName>
        <fullName evidence="10">S8 family serine peptidase</fullName>
    </submittedName>
</protein>
<dbReference type="PANTHER" id="PTHR43806:SF11">
    <property type="entry name" value="CEREVISIN-RELATED"/>
    <property type="match status" value="1"/>
</dbReference>
<dbReference type="InterPro" id="IPR023828">
    <property type="entry name" value="Peptidase_S8_Ser-AS"/>
</dbReference>
<reference evidence="11" key="1">
    <citation type="submission" date="2023-07" db="EMBL/GenBank/DDBJ databases">
        <title>Conexibacter stalactiti sp. nov., isolated from stalactites in a lava cave and emended description of the genus Conexibacter.</title>
        <authorList>
            <person name="Lee S.D."/>
        </authorList>
    </citation>
    <scope>NUCLEOTIDE SEQUENCE [LARGE SCALE GENOMIC DNA]</scope>
    <source>
        <strain evidence="11">KCTC 39840</strain>
    </source>
</reference>
<dbReference type="PRINTS" id="PR00723">
    <property type="entry name" value="SUBTILISIN"/>
</dbReference>
<dbReference type="RefSeq" id="WP_318596875.1">
    <property type="nucleotide sequence ID" value="NZ_JAWSTH010000019.1"/>
</dbReference>
<feature type="signal peptide" evidence="7">
    <location>
        <begin position="1"/>
        <end position="27"/>
    </location>
</feature>
<dbReference type="InterPro" id="IPR036852">
    <property type="entry name" value="Peptidase_S8/S53_dom_sf"/>
</dbReference>
<keyword evidence="11" id="KW-1185">Reference proteome</keyword>
<feature type="domain" description="Peptidase S8/S53" evidence="8">
    <location>
        <begin position="503"/>
        <end position="553"/>
    </location>
</feature>
<sequence>MRITRRSLTPLLAGLSSLALLPAAAAAADTVPGEVVVRFEKGTSGAAQTRAASAAGGERSAAIALPATRVVRLEDGVSPAAAVRALERRDDVVWAEPNYRVATTRLPDDPLLPQLWGLRNDGQAVPQALAPGDDGARAGTPGVDLGAERAWDVTTGSAQTLVGVVDTGIAHHEDLDANLRVDLSRDFRDPFDDDGDPTADADGHGTHVAGTIGAVGGNGIGVAGVNWQVGLVALRALDAGTGTSADIAASFAYAGQLGLPVVNASLGGPNLSHAVSDAIRLSPGTLFVVAAGNDGEDIDRDAAYPCRLPHGNIVCVAATGNVGDLSWFSNFGREAVDVGAPGSQILSTTPSYRAAHDLPIDVASFPTEWTTGPAGQQWAVVAEPDGDELAMPAAGDLQPGIDSFVTGRAFSLAGRRACTLLTQARADLGDPDAPSGMAIVERTIDGVGWSEIGRFTTGGWQQRRYSLLADGADEVKVRVRLVSSDDTPAGLSGVRIADITAVCLDEARHNAYVRHNGTSMASPHVAGAAALLLARNPHLTMPQLRDALLSTTTPQPALFGRTVTGGNVDVVAALAAATPPAPTPIPPVPAPAPPAPAPAPLPAAVPPTAAQTVRGSLLVEGRRLRADRGVVVRVGVDAVASVRASGRVSWRGGSAPLRAAVSRGVVRSGAIATLRLRLSERDLRRALSASRAGRPVTAVVRVRIVPRGELRARTLTKRVRVG</sequence>
<evidence type="ECO:0000256" key="7">
    <source>
        <dbReference type="SAM" id="SignalP"/>
    </source>
</evidence>
<keyword evidence="2 5" id="KW-0645">Protease</keyword>
<dbReference type="EMBL" id="JAWSTH010000019">
    <property type="protein sequence ID" value="MDW5594592.1"/>
    <property type="molecule type" value="Genomic_DNA"/>
</dbReference>
<evidence type="ECO:0000256" key="2">
    <source>
        <dbReference type="ARBA" id="ARBA00022670"/>
    </source>
</evidence>
<dbReference type="Pfam" id="PF22148">
    <property type="entry name" value="Fervidolysin_NPro-like"/>
    <property type="match status" value="1"/>
</dbReference>
<dbReference type="InterPro" id="IPR015500">
    <property type="entry name" value="Peptidase_S8_subtilisin-rel"/>
</dbReference>
<dbReference type="InterPro" id="IPR023827">
    <property type="entry name" value="Peptidase_S8_Asp-AS"/>
</dbReference>
<feature type="active site" description="Charge relay system" evidence="5">
    <location>
        <position position="204"/>
    </location>
</feature>
<dbReference type="Gene3D" id="3.40.50.200">
    <property type="entry name" value="Peptidase S8/S53 domain"/>
    <property type="match status" value="2"/>
</dbReference>
<feature type="domain" description="Fervidolysin-like N-terminal prodomain" evidence="9">
    <location>
        <begin position="24"/>
        <end position="98"/>
    </location>
</feature>
<dbReference type="PANTHER" id="PTHR43806">
    <property type="entry name" value="PEPTIDASE S8"/>
    <property type="match status" value="1"/>
</dbReference>
<reference evidence="10 11" key="2">
    <citation type="submission" date="2023-10" db="EMBL/GenBank/DDBJ databases">
        <authorList>
            <person name="Han X.F."/>
        </authorList>
    </citation>
    <scope>NUCLEOTIDE SEQUENCE [LARGE SCALE GENOMIC DNA]</scope>
    <source>
        <strain evidence="10 11">KCTC 39840</strain>
    </source>
</reference>